<organism evidence="8 9">
    <name type="scientific">Ranitomeya imitator</name>
    <name type="common">mimic poison frog</name>
    <dbReference type="NCBI Taxonomy" id="111125"/>
    <lineage>
        <taxon>Eukaryota</taxon>
        <taxon>Metazoa</taxon>
        <taxon>Chordata</taxon>
        <taxon>Craniata</taxon>
        <taxon>Vertebrata</taxon>
        <taxon>Euteleostomi</taxon>
        <taxon>Amphibia</taxon>
        <taxon>Batrachia</taxon>
        <taxon>Anura</taxon>
        <taxon>Neobatrachia</taxon>
        <taxon>Hyloidea</taxon>
        <taxon>Dendrobatidae</taxon>
        <taxon>Dendrobatinae</taxon>
        <taxon>Ranitomeya</taxon>
    </lineage>
</organism>
<evidence type="ECO:0000256" key="4">
    <source>
        <dbReference type="ARBA" id="ARBA00022490"/>
    </source>
</evidence>
<comment type="subcellular location">
    <subcellularLocation>
        <location evidence="2">Cytoplasm</location>
    </subcellularLocation>
    <subcellularLocation>
        <location evidence="1">Nucleus</location>
    </subcellularLocation>
</comment>
<dbReference type="PANTHER" id="PTHR15628:SF1">
    <property type="entry name" value="RWD DOMAIN-CONTAINING PROTEIN 3"/>
    <property type="match status" value="1"/>
</dbReference>
<keyword evidence="5" id="KW-0539">Nucleus</keyword>
<evidence type="ECO:0000256" key="3">
    <source>
        <dbReference type="ARBA" id="ARBA00015444"/>
    </source>
</evidence>
<dbReference type="Pfam" id="PF05773">
    <property type="entry name" value="RWD"/>
    <property type="match status" value="1"/>
</dbReference>
<dbReference type="SMART" id="SM00591">
    <property type="entry name" value="RWD"/>
    <property type="match status" value="1"/>
</dbReference>
<sequence length="282" mass="31812">MANPRGMLPSSGQSRTDSSDYRGGGKRKWCEESVHSAEMSQAAQEEICVLSAIYCDPGECEIVLSCSERGITVMIQTNVRRMAESEIRLRLVFDLPAAYPSCPPNLSVSSEELTRAQCKELRDRLLGQARERLSAPMIHDLVLWTQQNFTSVIGNSIRDETLLPAAVTDDGTWTALLHLDHMRAKNKYVKTVEKWTSASELTGKLMNIIWFYKKTCKIDVDSSGKKCKEKMISVLCEVKLPPEHERFSAFEVKEYSSISELEEEFKMAGLSNIFTEHVMGLF</sequence>
<evidence type="ECO:0000259" key="7">
    <source>
        <dbReference type="PROSITE" id="PS50908"/>
    </source>
</evidence>
<evidence type="ECO:0000313" key="9">
    <source>
        <dbReference type="Proteomes" id="UP001176940"/>
    </source>
</evidence>
<accession>A0ABN9MC04</accession>
<evidence type="ECO:0000313" key="8">
    <source>
        <dbReference type="EMBL" id="CAJ0963109.1"/>
    </source>
</evidence>
<keyword evidence="4" id="KW-0963">Cytoplasm</keyword>
<dbReference type="CDD" id="cd23819">
    <property type="entry name" value="RWD_RWDD3"/>
    <property type="match status" value="1"/>
</dbReference>
<dbReference type="Proteomes" id="UP001176940">
    <property type="component" value="Unassembled WGS sequence"/>
</dbReference>
<dbReference type="Gene3D" id="3.10.110.10">
    <property type="entry name" value="Ubiquitin Conjugating Enzyme"/>
    <property type="match status" value="1"/>
</dbReference>
<gene>
    <name evidence="8" type="ORF">RIMI_LOCUS18544482</name>
</gene>
<dbReference type="InterPro" id="IPR038840">
    <property type="entry name" value="RWDD3"/>
</dbReference>
<dbReference type="PROSITE" id="PS50908">
    <property type="entry name" value="RWD"/>
    <property type="match status" value="1"/>
</dbReference>
<evidence type="ECO:0000256" key="2">
    <source>
        <dbReference type="ARBA" id="ARBA00004496"/>
    </source>
</evidence>
<evidence type="ECO:0000256" key="5">
    <source>
        <dbReference type="ARBA" id="ARBA00023242"/>
    </source>
</evidence>
<name>A0ABN9MC04_9NEOB</name>
<dbReference type="SUPFAM" id="SSF54495">
    <property type="entry name" value="UBC-like"/>
    <property type="match status" value="1"/>
</dbReference>
<dbReference type="InterPro" id="IPR006575">
    <property type="entry name" value="RWD_dom"/>
</dbReference>
<comment type="caution">
    <text evidence="8">The sequence shown here is derived from an EMBL/GenBank/DDBJ whole genome shotgun (WGS) entry which is preliminary data.</text>
</comment>
<keyword evidence="9" id="KW-1185">Reference proteome</keyword>
<dbReference type="InterPro" id="IPR016135">
    <property type="entry name" value="UBQ-conjugating_enzyme/RWD"/>
</dbReference>
<evidence type="ECO:0000256" key="1">
    <source>
        <dbReference type="ARBA" id="ARBA00004123"/>
    </source>
</evidence>
<feature type="domain" description="RWD" evidence="7">
    <location>
        <begin position="45"/>
        <end position="152"/>
    </location>
</feature>
<proteinExistence type="predicted"/>
<evidence type="ECO:0000256" key="6">
    <source>
        <dbReference type="SAM" id="MobiDB-lite"/>
    </source>
</evidence>
<protein>
    <recommendedName>
        <fullName evidence="3">RWD domain-containing protein 3</fullName>
    </recommendedName>
</protein>
<reference evidence="8" key="1">
    <citation type="submission" date="2023-07" db="EMBL/GenBank/DDBJ databases">
        <authorList>
            <person name="Stuckert A."/>
        </authorList>
    </citation>
    <scope>NUCLEOTIDE SEQUENCE</scope>
</reference>
<feature type="region of interest" description="Disordered" evidence="6">
    <location>
        <begin position="1"/>
        <end position="24"/>
    </location>
</feature>
<dbReference type="PANTHER" id="PTHR15628">
    <property type="entry name" value="RWD DOMAIN-CONTAINING PROTEIN 3"/>
    <property type="match status" value="1"/>
</dbReference>
<dbReference type="EMBL" id="CAUEEQ010056823">
    <property type="protein sequence ID" value="CAJ0963109.1"/>
    <property type="molecule type" value="Genomic_DNA"/>
</dbReference>